<keyword evidence="1" id="KW-1133">Transmembrane helix</keyword>
<dbReference type="AlphaFoldDB" id="A0AAU6QG98"/>
<geneLocation type="mitochondrion" evidence="2"/>
<keyword evidence="1" id="KW-0812">Transmembrane</keyword>
<reference evidence="2" key="1">
    <citation type="submission" date="2023-11" db="EMBL/GenBank/DDBJ databases">
        <title>Species delimitation and phylogenetic relationships of the Prionospio complex (Annelida, Spionidae) in the Northeast Atlantic.</title>
        <authorList>
            <person name="Hektoen M.M."/>
            <person name="Bakken T."/>
            <person name="Radashevsky V.I."/>
            <person name="Ekrem T."/>
            <person name="Dunshea G."/>
        </authorList>
    </citation>
    <scope>NUCLEOTIDE SEQUENCE</scope>
    <source>
        <strain evidence="3">NTNU-VM:84083</strain>
        <strain evidence="2">NTNU-VM:84089</strain>
        <strain evidence="4">NTNU-VM:84092</strain>
    </source>
</reference>
<evidence type="ECO:0000313" key="2">
    <source>
        <dbReference type="EMBL" id="WZB40591.1"/>
    </source>
</evidence>
<dbReference type="EMBL" id="OR935924">
    <property type="protein sequence ID" value="WZB40643.1"/>
    <property type="molecule type" value="Genomic_DNA"/>
</dbReference>
<protein>
    <submittedName>
        <fullName evidence="2">ATP synthase F0 subunit 8</fullName>
    </submittedName>
</protein>
<evidence type="ECO:0000313" key="3">
    <source>
        <dbReference type="EMBL" id="WZB40630.1"/>
    </source>
</evidence>
<proteinExistence type="predicted"/>
<keyword evidence="1" id="KW-0472">Membrane</keyword>
<evidence type="ECO:0000313" key="4">
    <source>
        <dbReference type="EMBL" id="WZB40643.1"/>
    </source>
</evidence>
<name>A0AAU6QG98_9ANNE</name>
<dbReference type="EMBL" id="OR935923">
    <property type="protein sequence ID" value="WZB40630.1"/>
    <property type="molecule type" value="Genomic_DNA"/>
</dbReference>
<organism evidence="2">
    <name type="scientific">Prionospio plumosa</name>
    <dbReference type="NCBI Taxonomy" id="3050096"/>
    <lineage>
        <taxon>Eukaryota</taxon>
        <taxon>Metazoa</taxon>
        <taxon>Spiralia</taxon>
        <taxon>Lophotrochozoa</taxon>
        <taxon>Annelida</taxon>
        <taxon>Polychaeta</taxon>
        <taxon>Sedentaria</taxon>
        <taxon>Canalipalpata</taxon>
        <taxon>Spionida</taxon>
        <taxon>Spionidae</taxon>
        <taxon>Prionospio</taxon>
    </lineage>
</organism>
<sequence>MPHLAPLAWALAPIIFWSILISVSASLWWTSTPSFPICVKSFGSNYFSPWKWN</sequence>
<evidence type="ECO:0000256" key="1">
    <source>
        <dbReference type="SAM" id="Phobius"/>
    </source>
</evidence>
<dbReference type="EMBL" id="OR935920">
    <property type="protein sequence ID" value="WZB40591.1"/>
    <property type="molecule type" value="Genomic_DNA"/>
</dbReference>
<gene>
    <name evidence="2" type="primary">ATP8</name>
</gene>
<feature type="transmembrane region" description="Helical" evidence="1">
    <location>
        <begin position="7"/>
        <end position="29"/>
    </location>
</feature>
<keyword evidence="2" id="KW-0496">Mitochondrion</keyword>
<accession>A0AAU6QG98</accession>